<evidence type="ECO:0000256" key="1">
    <source>
        <dbReference type="SAM" id="MobiDB-lite"/>
    </source>
</evidence>
<evidence type="ECO:0000313" key="2">
    <source>
        <dbReference type="EMBL" id="TFK28971.1"/>
    </source>
</evidence>
<dbReference type="EMBL" id="ML210152">
    <property type="protein sequence ID" value="TFK28971.1"/>
    <property type="molecule type" value="Genomic_DNA"/>
</dbReference>
<dbReference type="OrthoDB" id="3262423at2759"/>
<feature type="region of interest" description="Disordered" evidence="1">
    <location>
        <begin position="1"/>
        <end position="32"/>
    </location>
</feature>
<feature type="compositionally biased region" description="Polar residues" evidence="1">
    <location>
        <begin position="313"/>
        <end position="323"/>
    </location>
</feature>
<organism evidence="2 3">
    <name type="scientific">Coprinopsis marcescibilis</name>
    <name type="common">Agaric fungus</name>
    <name type="synonym">Psathyrella marcescibilis</name>
    <dbReference type="NCBI Taxonomy" id="230819"/>
    <lineage>
        <taxon>Eukaryota</taxon>
        <taxon>Fungi</taxon>
        <taxon>Dikarya</taxon>
        <taxon>Basidiomycota</taxon>
        <taxon>Agaricomycotina</taxon>
        <taxon>Agaricomycetes</taxon>
        <taxon>Agaricomycetidae</taxon>
        <taxon>Agaricales</taxon>
        <taxon>Agaricineae</taxon>
        <taxon>Psathyrellaceae</taxon>
        <taxon>Coprinopsis</taxon>
    </lineage>
</organism>
<keyword evidence="3" id="KW-1185">Reference proteome</keyword>
<gene>
    <name evidence="2" type="ORF">FA15DRAFT_753040</name>
</gene>
<dbReference type="Proteomes" id="UP000307440">
    <property type="component" value="Unassembled WGS sequence"/>
</dbReference>
<proteinExistence type="predicted"/>
<dbReference type="Gene3D" id="2.60.40.640">
    <property type="match status" value="1"/>
</dbReference>
<feature type="compositionally biased region" description="Basic and acidic residues" evidence="1">
    <location>
        <begin position="367"/>
        <end position="383"/>
    </location>
</feature>
<feature type="region of interest" description="Disordered" evidence="1">
    <location>
        <begin position="857"/>
        <end position="881"/>
    </location>
</feature>
<feature type="compositionally biased region" description="Basic and acidic residues" evidence="1">
    <location>
        <begin position="466"/>
        <end position="475"/>
    </location>
</feature>
<feature type="region of interest" description="Disordered" evidence="1">
    <location>
        <begin position="697"/>
        <end position="758"/>
    </location>
</feature>
<accession>A0A5C3LK13</accession>
<feature type="compositionally biased region" description="Low complexity" evidence="1">
    <location>
        <begin position="422"/>
        <end position="432"/>
    </location>
</feature>
<name>A0A5C3LK13_COPMA</name>
<protein>
    <recommendedName>
        <fullName evidence="4">Arrestin-like N-terminal domain-containing protein</fullName>
    </recommendedName>
</protein>
<reference evidence="2 3" key="1">
    <citation type="journal article" date="2019" name="Nat. Ecol. Evol.">
        <title>Megaphylogeny resolves global patterns of mushroom evolution.</title>
        <authorList>
            <person name="Varga T."/>
            <person name="Krizsan K."/>
            <person name="Foldi C."/>
            <person name="Dima B."/>
            <person name="Sanchez-Garcia M."/>
            <person name="Sanchez-Ramirez S."/>
            <person name="Szollosi G.J."/>
            <person name="Szarkandi J.G."/>
            <person name="Papp V."/>
            <person name="Albert L."/>
            <person name="Andreopoulos W."/>
            <person name="Angelini C."/>
            <person name="Antonin V."/>
            <person name="Barry K.W."/>
            <person name="Bougher N.L."/>
            <person name="Buchanan P."/>
            <person name="Buyck B."/>
            <person name="Bense V."/>
            <person name="Catcheside P."/>
            <person name="Chovatia M."/>
            <person name="Cooper J."/>
            <person name="Damon W."/>
            <person name="Desjardin D."/>
            <person name="Finy P."/>
            <person name="Geml J."/>
            <person name="Haridas S."/>
            <person name="Hughes K."/>
            <person name="Justo A."/>
            <person name="Karasinski D."/>
            <person name="Kautmanova I."/>
            <person name="Kiss B."/>
            <person name="Kocsube S."/>
            <person name="Kotiranta H."/>
            <person name="LaButti K.M."/>
            <person name="Lechner B.E."/>
            <person name="Liimatainen K."/>
            <person name="Lipzen A."/>
            <person name="Lukacs Z."/>
            <person name="Mihaltcheva S."/>
            <person name="Morgado L.N."/>
            <person name="Niskanen T."/>
            <person name="Noordeloos M.E."/>
            <person name="Ohm R.A."/>
            <person name="Ortiz-Santana B."/>
            <person name="Ovrebo C."/>
            <person name="Racz N."/>
            <person name="Riley R."/>
            <person name="Savchenko A."/>
            <person name="Shiryaev A."/>
            <person name="Soop K."/>
            <person name="Spirin V."/>
            <person name="Szebenyi C."/>
            <person name="Tomsovsky M."/>
            <person name="Tulloss R.E."/>
            <person name="Uehling J."/>
            <person name="Grigoriev I.V."/>
            <person name="Vagvolgyi C."/>
            <person name="Papp T."/>
            <person name="Martin F.M."/>
            <person name="Miettinen O."/>
            <person name="Hibbett D.S."/>
            <person name="Nagy L.G."/>
        </authorList>
    </citation>
    <scope>NUCLEOTIDE SEQUENCE [LARGE SCALE GENOMIC DNA]</scope>
    <source>
        <strain evidence="2 3">CBS 121175</strain>
    </source>
</reference>
<sequence length="881" mass="95312">MSSQSEPSSSSGASRSGGTTSSDSQSDNQSFRSFFGTSRRALAGVSVYSNVTNLPRYSSIGFNQDSESSFHLGPASPPTTQYNAQLSDAANVSIAPTYTTQATNGQLGPGAERFYGLAPPQYSSVLGVSEDQDHEIGEDRTQHFFHLRSGGKSKGAPWATLHVKGTEPSLGGSKHGRLPRFYTGDDVSGHLALSLSSPQNITSIRLALRGKLITSYLHGGSDPFLDTSITLWDRTYGDPQSPNLQEPHGKKFEGKLQGQYTFPFKFPFPGHVDMVTLLPVSPGFPTQAQRGIPSALNSIQEEQRPSPARSPSPMKSSPNSGSPGITPFIDARLGSPFPVPTAGSLDSKRRSEPVPSTDPPPFSPRVFTKERPRSDGSLEDARPRPGLAAVLPEGNDPSPTMDPPKRKSGIASFLFTRKKTSRSNSGSGPRPSDAQVPRNESEITPFTESPTRTSSASKRRSKSKSKKSERSKPEEVIGALESSIDLGSITPALAMPSSVFPTVSQGLKRKGKNVEDVQPLPPSFLEHHISANTQYELVVYISHGRFRGDSKLKTVIVYIPAFWPPPSSKARRNSYREGAFLRGPLADPRGWRALSPVTITGRLQKERKVEIECTLSLAEPLVYARGTVIPCYLVMTAQDSSALNILATPKAAPRVKLSRLLHYRQGGEPSVTSVDEVSTGMSGNLIPQSSTIAGTVPVIHRKRSMSLSDGTERRPRSGSGSSTNSDQEDGVATAGDTSNILTSDDAFPSSKEVMESPTQKEEVVQVVWWVPPKDVPQEPQRRYLEGEIHLPPDLQPSCGFSGFGIQYVVELLPFASQVFEPTPDGNRSTGGSGEGWNSKKRLVYLKERVVVATMCSPDEPIPNAFTEPDSTRKQRSSGNRW</sequence>
<feature type="region of interest" description="Disordered" evidence="1">
    <location>
        <begin position="299"/>
        <end position="476"/>
    </location>
</feature>
<dbReference type="InterPro" id="IPR014752">
    <property type="entry name" value="Arrestin-like_C"/>
</dbReference>
<evidence type="ECO:0008006" key="4">
    <source>
        <dbReference type="Google" id="ProtNLM"/>
    </source>
</evidence>
<evidence type="ECO:0000313" key="3">
    <source>
        <dbReference type="Proteomes" id="UP000307440"/>
    </source>
</evidence>
<dbReference type="AlphaFoldDB" id="A0A5C3LK13"/>